<evidence type="ECO:0000256" key="2">
    <source>
        <dbReference type="ARBA" id="ARBA00022723"/>
    </source>
</evidence>
<dbReference type="GO" id="GO:0016491">
    <property type="term" value="F:oxidoreductase activity"/>
    <property type="evidence" value="ECO:0007669"/>
    <property type="project" value="UniProtKB-KW"/>
</dbReference>
<evidence type="ECO:0000256" key="1">
    <source>
        <dbReference type="ARBA" id="ARBA00001947"/>
    </source>
</evidence>
<protein>
    <submittedName>
        <fullName evidence="7">Threonine dehydrogenase</fullName>
    </submittedName>
</protein>
<dbReference type="Pfam" id="PF08240">
    <property type="entry name" value="ADH_N"/>
    <property type="match status" value="1"/>
</dbReference>
<evidence type="ECO:0000313" key="7">
    <source>
        <dbReference type="EMBL" id="SCW59597.1"/>
    </source>
</evidence>
<feature type="domain" description="Alcohol dehydrogenase-like N-terminal" evidence="5">
    <location>
        <begin position="33"/>
        <end position="148"/>
    </location>
</feature>
<organism evidence="7 8">
    <name type="scientific">Paenibacillus tianmuensis</name>
    <dbReference type="NCBI Taxonomy" id="624147"/>
    <lineage>
        <taxon>Bacteria</taxon>
        <taxon>Bacillati</taxon>
        <taxon>Bacillota</taxon>
        <taxon>Bacilli</taxon>
        <taxon>Bacillales</taxon>
        <taxon>Paenibacillaceae</taxon>
        <taxon>Paenibacillus</taxon>
    </lineage>
</organism>
<evidence type="ECO:0000313" key="8">
    <source>
        <dbReference type="Proteomes" id="UP000198601"/>
    </source>
</evidence>
<keyword evidence="3" id="KW-0862">Zinc</keyword>
<dbReference type="OrthoDB" id="9809185at2"/>
<evidence type="ECO:0000256" key="3">
    <source>
        <dbReference type="ARBA" id="ARBA00022833"/>
    </source>
</evidence>
<dbReference type="AlphaFoldDB" id="A0A1G4RSA7"/>
<dbReference type="SUPFAM" id="SSF50129">
    <property type="entry name" value="GroES-like"/>
    <property type="match status" value="1"/>
</dbReference>
<dbReference type="PANTHER" id="PTHR43189">
    <property type="entry name" value="ZINC-TYPE ALCOHOL DEHYDROGENASE-LIKE PROTEIN C1198.01-RELATED"/>
    <property type="match status" value="1"/>
</dbReference>
<dbReference type="InterPro" id="IPR031640">
    <property type="entry name" value="Glu_dehyd_C"/>
</dbReference>
<dbReference type="Gene3D" id="3.40.50.720">
    <property type="entry name" value="NAD(P)-binding Rossmann-like Domain"/>
    <property type="match status" value="1"/>
</dbReference>
<evidence type="ECO:0000259" key="6">
    <source>
        <dbReference type="Pfam" id="PF16912"/>
    </source>
</evidence>
<gene>
    <name evidence="7" type="ORF">SAMN04487970_1018104</name>
</gene>
<keyword evidence="4" id="KW-0560">Oxidoreductase</keyword>
<dbReference type="InterPro" id="IPR013154">
    <property type="entry name" value="ADH-like_N"/>
</dbReference>
<comment type="cofactor">
    <cofactor evidence="1">
        <name>Zn(2+)</name>
        <dbReference type="ChEBI" id="CHEBI:29105"/>
    </cofactor>
</comment>
<dbReference type="CDD" id="cd08230">
    <property type="entry name" value="glucose_DH"/>
    <property type="match status" value="1"/>
</dbReference>
<accession>A0A1G4RSA7</accession>
<keyword evidence="2" id="KW-0479">Metal-binding</keyword>
<sequence length="401" mass="43031">MKAVRLTGLTPAGGAGAPKLELVEIERPVRQTKTDVLVRVLCIGLDGTDREIMNEKYGVPPAGETSLTIGHESLGVVEEADPATGFAPGDAVCALVRRPCADPGCVNCRNGQQDFCETGQYTERGIRGAHGYLSDYYVEDARYLVKVPAGSLAYGILAEPQSIVEKVWNEVQRIQQRLVWQPRTAVVLGSGPLGLLAALTCRCLGLDTVVWSKSPDDSIGAELVRACGAMYARAEDEAAAPAGSGSASAVPALGAFLQRNSRRADLIFECTGYSPLAFDAMAALGPNGVLALLGVTPGNRSIRISSDQINQELVLENKCVLGSVNASRKDFETGLYRLKQMEARFPGLLGRLMTDRLTLEQVPQLDFGRIAVKAVVDLVPREQWTGLVRHEADEVAYSFSV</sequence>
<dbReference type="InterPro" id="IPR011032">
    <property type="entry name" value="GroES-like_sf"/>
</dbReference>
<dbReference type="InterPro" id="IPR036291">
    <property type="entry name" value="NAD(P)-bd_dom_sf"/>
</dbReference>
<name>A0A1G4RSA7_9BACL</name>
<feature type="domain" description="Glucose dehydrogenase C-terminal" evidence="6">
    <location>
        <begin position="154"/>
        <end position="378"/>
    </location>
</feature>
<dbReference type="PANTHER" id="PTHR43189:SF2">
    <property type="entry name" value="GLUCOSE 1-DEHYDROGENASE"/>
    <property type="match status" value="1"/>
</dbReference>
<dbReference type="RefSeq" id="WP_090672686.1">
    <property type="nucleotide sequence ID" value="NZ_FMTT01000018.1"/>
</dbReference>
<evidence type="ECO:0000259" key="5">
    <source>
        <dbReference type="Pfam" id="PF08240"/>
    </source>
</evidence>
<dbReference type="STRING" id="624147.SAMN04487970_1018104"/>
<dbReference type="SUPFAM" id="SSF51735">
    <property type="entry name" value="NAD(P)-binding Rossmann-fold domains"/>
    <property type="match status" value="1"/>
</dbReference>
<reference evidence="8" key="1">
    <citation type="submission" date="2016-10" db="EMBL/GenBank/DDBJ databases">
        <authorList>
            <person name="Varghese N."/>
            <person name="Submissions S."/>
        </authorList>
    </citation>
    <scope>NUCLEOTIDE SEQUENCE [LARGE SCALE GENOMIC DNA]</scope>
    <source>
        <strain evidence="8">CGMCC 1.8946</strain>
    </source>
</reference>
<dbReference type="Proteomes" id="UP000198601">
    <property type="component" value="Unassembled WGS sequence"/>
</dbReference>
<proteinExistence type="predicted"/>
<dbReference type="Gene3D" id="3.90.180.10">
    <property type="entry name" value="Medium-chain alcohol dehydrogenases, catalytic domain"/>
    <property type="match status" value="1"/>
</dbReference>
<dbReference type="GO" id="GO:0046872">
    <property type="term" value="F:metal ion binding"/>
    <property type="evidence" value="ECO:0007669"/>
    <property type="project" value="UniProtKB-KW"/>
</dbReference>
<dbReference type="Pfam" id="PF16912">
    <property type="entry name" value="Glu_dehyd_C"/>
    <property type="match status" value="1"/>
</dbReference>
<keyword evidence="8" id="KW-1185">Reference proteome</keyword>
<dbReference type="EMBL" id="FMTT01000018">
    <property type="protein sequence ID" value="SCW59597.1"/>
    <property type="molecule type" value="Genomic_DNA"/>
</dbReference>
<evidence type="ECO:0000256" key="4">
    <source>
        <dbReference type="ARBA" id="ARBA00023002"/>
    </source>
</evidence>